<dbReference type="PRINTS" id="PR01270">
    <property type="entry name" value="HDASUPER"/>
</dbReference>
<keyword evidence="9" id="KW-0539">Nucleus</keyword>
<evidence type="ECO:0000256" key="9">
    <source>
        <dbReference type="ARBA" id="ARBA00023242"/>
    </source>
</evidence>
<feature type="region of interest" description="Disordered" evidence="11">
    <location>
        <begin position="1"/>
        <end position="36"/>
    </location>
</feature>
<dbReference type="InterPro" id="IPR023801">
    <property type="entry name" value="His_deacetylse_dom"/>
</dbReference>
<evidence type="ECO:0000256" key="7">
    <source>
        <dbReference type="ARBA" id="ARBA00023015"/>
    </source>
</evidence>
<evidence type="ECO:0000256" key="4">
    <source>
        <dbReference type="ARBA" id="ARBA00022491"/>
    </source>
</evidence>
<dbReference type="InterPro" id="IPR000286">
    <property type="entry name" value="HDACs"/>
</dbReference>
<dbReference type="InterPro" id="IPR023696">
    <property type="entry name" value="Ureohydrolase_dom_sf"/>
</dbReference>
<organism evidence="13">
    <name type="scientific">Pinguiococcus pyrenoidosus</name>
    <dbReference type="NCBI Taxonomy" id="172671"/>
    <lineage>
        <taxon>Eukaryota</taxon>
        <taxon>Sar</taxon>
        <taxon>Stramenopiles</taxon>
        <taxon>Ochrophyta</taxon>
        <taxon>Pinguiophyceae</taxon>
        <taxon>Pinguiochrysidales</taxon>
        <taxon>Pinguiochrysidaceae</taxon>
        <taxon>Pinguiococcus</taxon>
    </lineage>
</organism>
<name>A0A7R9UC77_9STRA</name>
<sequence>MEDLLSAEGGGKVESSGAAERLFSSPSLSSSKASSPFGLSISLPVTEELRLPPPALAGAQVGNLTLPKLQTPLTSRQNSFSDDSVEHLHGVVRLQNLARLRGLLDGMNRRQIDCADDDGYTALMIAAALDTASASEIVDALVQAGADLERHDKKGFTALHWAAAVGTVATLRVLAKYGAEVDARSSVGDTPLHRAALLGRVDAVEALVDEFHANAKVHNNQGELAAQLSCRLLLDDSASPEASCRILGLQQRMHRIILEKTPEMIVSVFCHSDCMEHIAGTAHQESPRRLAAILDTLHADPSLALDEAVELRRAKLSSDRESRPSEGDAAQEGSDGAGRRGKPSCLAFVSDFDLAPIESVERIHSEQYVRFVRMLADSLGAEESVPFTPRVQRSCFGIKTPRAKPAAACDTSFSKATLRAALRACGAAIAAVDAVLQPELGYGRRAFCCVRPPGHHAGIRGLGVSSILGMGAGTERSANGGHGVPRGVLFTPGLPADPYTAQSGKGEDRSAAQLAESASCGFCIFNNVCVAAAHALSKYRMTIKRIAVIDIDVHHGNGTEEIVKMLNSSNVRMGRPPSIFFASSHVFDRKFYPGTGQGDDLCRCCMNLPLHPLWEKRSPFAEESGRNGWRSLIKNRLLFSLRCFHPDLILVSAGFDGAKGDIGNRQSGHRKAPVGLDLKPDDYRWLATELRAIANVCCDGRVVAVLEGGYGARPHPAGKQNRGAAASEQQSNAEWNAPGPAIGELDLTNFGACVGAFVGGLAGAPIAPSTLDGFVSGLSPATTVHDETPSTDSQDTPASEAFEESSGKRRTRSDSFSEGKVARARVSPE</sequence>
<feature type="compositionally biased region" description="Low complexity" evidence="11">
    <location>
        <begin position="22"/>
        <end position="36"/>
    </location>
</feature>
<dbReference type="SUPFAM" id="SSF48403">
    <property type="entry name" value="Ankyrin repeat"/>
    <property type="match status" value="1"/>
</dbReference>
<evidence type="ECO:0000256" key="6">
    <source>
        <dbReference type="ARBA" id="ARBA00022853"/>
    </source>
</evidence>
<feature type="repeat" description="ANK" evidence="10">
    <location>
        <begin position="118"/>
        <end position="153"/>
    </location>
</feature>
<proteinExistence type="inferred from homology"/>
<dbReference type="InterPro" id="IPR037138">
    <property type="entry name" value="His_deacetylse_dom_sf"/>
</dbReference>
<reference evidence="13" key="1">
    <citation type="submission" date="2021-01" db="EMBL/GenBank/DDBJ databases">
        <authorList>
            <person name="Corre E."/>
            <person name="Pelletier E."/>
            <person name="Niang G."/>
            <person name="Scheremetjew M."/>
            <person name="Finn R."/>
            <person name="Kale V."/>
            <person name="Holt S."/>
            <person name="Cochrane G."/>
            <person name="Meng A."/>
            <person name="Brown T."/>
            <person name="Cohen L."/>
        </authorList>
    </citation>
    <scope>NUCLEOTIDE SEQUENCE</scope>
    <source>
        <strain evidence="13">CCMP2078</strain>
    </source>
</reference>
<dbReference type="GO" id="GO:0000118">
    <property type="term" value="C:histone deacetylase complex"/>
    <property type="evidence" value="ECO:0007669"/>
    <property type="project" value="TreeGrafter"/>
</dbReference>
<gene>
    <name evidence="13" type="ORF">PPYR1160_LOCUS9252</name>
</gene>
<dbReference type="PANTHER" id="PTHR10625:SF5">
    <property type="entry name" value="HISTONE DEACETYLASE"/>
    <property type="match status" value="1"/>
</dbReference>
<dbReference type="EMBL" id="HBEA01012146">
    <property type="protein sequence ID" value="CAD8259750.1"/>
    <property type="molecule type" value="Transcribed_RNA"/>
</dbReference>
<protein>
    <recommendedName>
        <fullName evidence="3">histone deacetylase</fullName>
        <ecNumber evidence="3">3.5.1.98</ecNumber>
    </recommendedName>
</protein>
<dbReference type="SUPFAM" id="SSF52768">
    <property type="entry name" value="Arginase/deacetylase"/>
    <property type="match status" value="1"/>
</dbReference>
<keyword evidence="7" id="KW-0805">Transcription regulation</keyword>
<keyword evidence="5" id="KW-0378">Hydrolase</keyword>
<dbReference type="Gene3D" id="1.25.40.20">
    <property type="entry name" value="Ankyrin repeat-containing domain"/>
    <property type="match status" value="1"/>
</dbReference>
<dbReference type="SMART" id="SM00248">
    <property type="entry name" value="ANK"/>
    <property type="match status" value="3"/>
</dbReference>
<feature type="repeat" description="ANK" evidence="10">
    <location>
        <begin position="154"/>
        <end position="186"/>
    </location>
</feature>
<dbReference type="GO" id="GO:0141221">
    <property type="term" value="F:histone deacetylase activity, hydrolytic mechanism"/>
    <property type="evidence" value="ECO:0007669"/>
    <property type="project" value="UniProtKB-EC"/>
</dbReference>
<feature type="domain" description="Histone deacetylase" evidence="12">
    <location>
        <begin position="517"/>
        <end position="712"/>
    </location>
</feature>
<feature type="region of interest" description="Disordered" evidence="11">
    <location>
        <begin position="778"/>
        <end position="829"/>
    </location>
</feature>
<dbReference type="GO" id="GO:0040029">
    <property type="term" value="P:epigenetic regulation of gene expression"/>
    <property type="evidence" value="ECO:0007669"/>
    <property type="project" value="TreeGrafter"/>
</dbReference>
<dbReference type="Pfam" id="PF12796">
    <property type="entry name" value="Ank_2"/>
    <property type="match status" value="1"/>
</dbReference>
<dbReference type="AlphaFoldDB" id="A0A7R9UC77"/>
<dbReference type="InterPro" id="IPR002110">
    <property type="entry name" value="Ankyrin_rpt"/>
</dbReference>
<dbReference type="EC" id="3.5.1.98" evidence="3"/>
<evidence type="ECO:0000256" key="10">
    <source>
        <dbReference type="PROSITE-ProRule" id="PRU00023"/>
    </source>
</evidence>
<comment type="similarity">
    <text evidence="2">Belongs to the histone deacetylase family. HD type 2 subfamily.</text>
</comment>
<evidence type="ECO:0000256" key="1">
    <source>
        <dbReference type="ARBA" id="ARBA00004123"/>
    </source>
</evidence>
<dbReference type="Pfam" id="PF00850">
    <property type="entry name" value="Hist_deacetyl"/>
    <property type="match status" value="2"/>
</dbReference>
<dbReference type="InterPro" id="IPR036770">
    <property type="entry name" value="Ankyrin_rpt-contain_sf"/>
</dbReference>
<evidence type="ECO:0000256" key="3">
    <source>
        <dbReference type="ARBA" id="ARBA00012111"/>
    </source>
</evidence>
<comment type="subcellular location">
    <subcellularLocation>
        <location evidence="1">Nucleus</location>
    </subcellularLocation>
</comment>
<dbReference type="Gene3D" id="3.40.800.20">
    <property type="entry name" value="Histone deacetylase domain"/>
    <property type="match status" value="1"/>
</dbReference>
<dbReference type="PROSITE" id="PS50297">
    <property type="entry name" value="ANK_REP_REGION"/>
    <property type="match status" value="3"/>
</dbReference>
<dbReference type="PROSITE" id="PS50088">
    <property type="entry name" value="ANK_REPEAT"/>
    <property type="match status" value="3"/>
</dbReference>
<feature type="domain" description="Histone deacetylase" evidence="12">
    <location>
        <begin position="355"/>
        <end position="457"/>
    </location>
</feature>
<feature type="region of interest" description="Disordered" evidence="11">
    <location>
        <begin position="710"/>
        <end position="739"/>
    </location>
</feature>
<feature type="compositionally biased region" description="Basic and acidic residues" evidence="11">
    <location>
        <begin position="315"/>
        <end position="326"/>
    </location>
</feature>
<accession>A0A7R9UC77</accession>
<evidence type="ECO:0000313" key="13">
    <source>
        <dbReference type="EMBL" id="CAD8259750.1"/>
    </source>
</evidence>
<dbReference type="PANTHER" id="PTHR10625">
    <property type="entry name" value="HISTONE DEACETYLASE HDAC1-RELATED"/>
    <property type="match status" value="1"/>
</dbReference>
<feature type="repeat" description="ANK" evidence="10">
    <location>
        <begin position="187"/>
        <end position="209"/>
    </location>
</feature>
<feature type="region of interest" description="Disordered" evidence="11">
    <location>
        <begin position="315"/>
        <end position="341"/>
    </location>
</feature>
<evidence type="ECO:0000256" key="11">
    <source>
        <dbReference type="SAM" id="MobiDB-lite"/>
    </source>
</evidence>
<evidence type="ECO:0000259" key="12">
    <source>
        <dbReference type="Pfam" id="PF00850"/>
    </source>
</evidence>
<feature type="compositionally biased region" description="Basic and acidic residues" evidence="11">
    <location>
        <begin position="812"/>
        <end position="829"/>
    </location>
</feature>
<dbReference type="GO" id="GO:0005737">
    <property type="term" value="C:cytoplasm"/>
    <property type="evidence" value="ECO:0007669"/>
    <property type="project" value="TreeGrafter"/>
</dbReference>
<keyword evidence="4" id="KW-0678">Repressor</keyword>
<evidence type="ECO:0000256" key="5">
    <source>
        <dbReference type="ARBA" id="ARBA00022801"/>
    </source>
</evidence>
<keyword evidence="6" id="KW-0156">Chromatin regulator</keyword>
<keyword evidence="10" id="KW-0040">ANK repeat</keyword>
<evidence type="ECO:0000256" key="8">
    <source>
        <dbReference type="ARBA" id="ARBA00023163"/>
    </source>
</evidence>
<keyword evidence="8" id="KW-0804">Transcription</keyword>
<evidence type="ECO:0000256" key="2">
    <source>
        <dbReference type="ARBA" id="ARBA00007738"/>
    </source>
</evidence>